<name>X1K6K5_9ZZZZ</name>
<protein>
    <submittedName>
        <fullName evidence="1">Uncharacterized protein</fullName>
    </submittedName>
</protein>
<organism evidence="1">
    <name type="scientific">marine sediment metagenome</name>
    <dbReference type="NCBI Taxonomy" id="412755"/>
    <lineage>
        <taxon>unclassified sequences</taxon>
        <taxon>metagenomes</taxon>
        <taxon>ecological metagenomes</taxon>
    </lineage>
</organism>
<feature type="non-terminal residue" evidence="1">
    <location>
        <position position="1"/>
    </location>
</feature>
<gene>
    <name evidence="1" type="ORF">S03H2_60474</name>
</gene>
<evidence type="ECO:0000313" key="1">
    <source>
        <dbReference type="EMBL" id="GAH89265.1"/>
    </source>
</evidence>
<accession>X1K6K5</accession>
<reference evidence="1" key="1">
    <citation type="journal article" date="2014" name="Front. Microbiol.">
        <title>High frequency of phylogenetically diverse reductive dehalogenase-homologous genes in deep subseafloor sedimentary metagenomes.</title>
        <authorList>
            <person name="Kawai M."/>
            <person name="Futagami T."/>
            <person name="Toyoda A."/>
            <person name="Takaki Y."/>
            <person name="Nishi S."/>
            <person name="Hori S."/>
            <person name="Arai W."/>
            <person name="Tsubouchi T."/>
            <person name="Morono Y."/>
            <person name="Uchiyama I."/>
            <person name="Ito T."/>
            <person name="Fujiyama A."/>
            <person name="Inagaki F."/>
            <person name="Takami H."/>
        </authorList>
    </citation>
    <scope>NUCLEOTIDE SEQUENCE</scope>
    <source>
        <strain evidence="1">Expedition CK06-06</strain>
    </source>
</reference>
<sequence length="54" mass="5859">SDVPFCIYGGTALVEGKGEKILALPDLPFYWVVLASNGKKFLSGEDISIPELIF</sequence>
<dbReference type="EMBL" id="BARU01038973">
    <property type="protein sequence ID" value="GAH89265.1"/>
    <property type="molecule type" value="Genomic_DNA"/>
</dbReference>
<dbReference type="AlphaFoldDB" id="X1K6K5"/>
<comment type="caution">
    <text evidence="1">The sequence shown here is derived from an EMBL/GenBank/DDBJ whole genome shotgun (WGS) entry which is preliminary data.</text>
</comment>
<proteinExistence type="predicted"/>